<evidence type="ECO:0000313" key="2">
    <source>
        <dbReference type="Proteomes" id="UP000054097"/>
    </source>
</evidence>
<name>A0A0C2WR77_SERVB</name>
<dbReference type="EMBL" id="KN824479">
    <property type="protein sequence ID" value="KIM20087.1"/>
    <property type="molecule type" value="Genomic_DNA"/>
</dbReference>
<proteinExistence type="predicted"/>
<reference evidence="1 2" key="1">
    <citation type="submission" date="2014-04" db="EMBL/GenBank/DDBJ databases">
        <authorList>
            <consortium name="DOE Joint Genome Institute"/>
            <person name="Kuo A."/>
            <person name="Zuccaro A."/>
            <person name="Kohler A."/>
            <person name="Nagy L.G."/>
            <person name="Floudas D."/>
            <person name="Copeland A."/>
            <person name="Barry K.W."/>
            <person name="Cichocki N."/>
            <person name="Veneault-Fourrey C."/>
            <person name="LaButti K."/>
            <person name="Lindquist E.A."/>
            <person name="Lipzen A."/>
            <person name="Lundell T."/>
            <person name="Morin E."/>
            <person name="Murat C."/>
            <person name="Sun H."/>
            <person name="Tunlid A."/>
            <person name="Henrissat B."/>
            <person name="Grigoriev I.V."/>
            <person name="Hibbett D.S."/>
            <person name="Martin F."/>
            <person name="Nordberg H.P."/>
            <person name="Cantor M.N."/>
            <person name="Hua S.X."/>
        </authorList>
    </citation>
    <scope>NUCLEOTIDE SEQUENCE [LARGE SCALE GENOMIC DNA]</scope>
    <source>
        <strain evidence="1 2">MAFF 305830</strain>
    </source>
</reference>
<protein>
    <submittedName>
        <fullName evidence="1">Uncharacterized protein</fullName>
    </submittedName>
</protein>
<dbReference type="Proteomes" id="UP000054097">
    <property type="component" value="Unassembled WGS sequence"/>
</dbReference>
<evidence type="ECO:0000313" key="1">
    <source>
        <dbReference type="EMBL" id="KIM20087.1"/>
    </source>
</evidence>
<dbReference type="AlphaFoldDB" id="A0A0C2WR77"/>
<gene>
    <name evidence="1" type="ORF">M408DRAFT_161719</name>
</gene>
<dbReference type="HOGENOM" id="CLU_1907970_0_0_1"/>
<reference evidence="2" key="2">
    <citation type="submission" date="2015-01" db="EMBL/GenBank/DDBJ databases">
        <title>Evolutionary Origins and Diversification of the Mycorrhizal Mutualists.</title>
        <authorList>
            <consortium name="DOE Joint Genome Institute"/>
            <consortium name="Mycorrhizal Genomics Consortium"/>
            <person name="Kohler A."/>
            <person name="Kuo A."/>
            <person name="Nagy L.G."/>
            <person name="Floudas D."/>
            <person name="Copeland A."/>
            <person name="Barry K.W."/>
            <person name="Cichocki N."/>
            <person name="Veneault-Fourrey C."/>
            <person name="LaButti K."/>
            <person name="Lindquist E.A."/>
            <person name="Lipzen A."/>
            <person name="Lundell T."/>
            <person name="Morin E."/>
            <person name="Murat C."/>
            <person name="Riley R."/>
            <person name="Ohm R."/>
            <person name="Sun H."/>
            <person name="Tunlid A."/>
            <person name="Henrissat B."/>
            <person name="Grigoriev I.V."/>
            <person name="Hibbett D.S."/>
            <person name="Martin F."/>
        </authorList>
    </citation>
    <scope>NUCLEOTIDE SEQUENCE [LARGE SCALE GENOMIC DNA]</scope>
    <source>
        <strain evidence="2">MAFF 305830</strain>
    </source>
</reference>
<organism evidence="1 2">
    <name type="scientific">Serendipita vermifera MAFF 305830</name>
    <dbReference type="NCBI Taxonomy" id="933852"/>
    <lineage>
        <taxon>Eukaryota</taxon>
        <taxon>Fungi</taxon>
        <taxon>Dikarya</taxon>
        <taxon>Basidiomycota</taxon>
        <taxon>Agaricomycotina</taxon>
        <taxon>Agaricomycetes</taxon>
        <taxon>Sebacinales</taxon>
        <taxon>Serendipitaceae</taxon>
        <taxon>Serendipita</taxon>
    </lineage>
</organism>
<sequence>MLSLLIDQIEGISRKSMDTLLKTRVPIARKAVMHLLRSFIDYACQIRIVGLDVHWFLTGNVCLFRSITGFMHLMLVACHSSYCGRPMAKMGRDVDEDCPFPSGVNRVWDRDFPRSKVVWKKTGEEYGRQPAQG</sequence>
<keyword evidence="2" id="KW-1185">Reference proteome</keyword>
<accession>A0A0C2WR77</accession>